<dbReference type="Gene3D" id="3.40.50.150">
    <property type="entry name" value="Vaccinia Virus protein VP39"/>
    <property type="match status" value="1"/>
</dbReference>
<dbReference type="PANTHER" id="PTHR43861">
    <property type="entry name" value="TRANS-ACONITATE 2-METHYLTRANSFERASE-RELATED"/>
    <property type="match status" value="1"/>
</dbReference>
<dbReference type="eggNOG" id="COG2227">
    <property type="taxonomic scope" value="Bacteria"/>
</dbReference>
<organism evidence="2 3">
    <name type="scientific">Legionella shakespearei DSM 23087</name>
    <dbReference type="NCBI Taxonomy" id="1122169"/>
    <lineage>
        <taxon>Bacteria</taxon>
        <taxon>Pseudomonadati</taxon>
        <taxon>Pseudomonadota</taxon>
        <taxon>Gammaproteobacteria</taxon>
        <taxon>Legionellales</taxon>
        <taxon>Legionellaceae</taxon>
        <taxon>Legionella</taxon>
    </lineage>
</organism>
<feature type="domain" description="Methyltransferase type 11" evidence="1">
    <location>
        <begin position="146"/>
        <end position="245"/>
    </location>
</feature>
<dbReference type="Pfam" id="PF08241">
    <property type="entry name" value="Methyltransf_11"/>
    <property type="match status" value="1"/>
</dbReference>
<dbReference type="PANTHER" id="PTHR43861:SF6">
    <property type="entry name" value="METHYLTRANSFERASE TYPE 11"/>
    <property type="match status" value="1"/>
</dbReference>
<proteinExistence type="predicted"/>
<evidence type="ECO:0000259" key="1">
    <source>
        <dbReference type="Pfam" id="PF08241"/>
    </source>
</evidence>
<comment type="caution">
    <text evidence="2">The sequence shown here is derived from an EMBL/GenBank/DDBJ whole genome shotgun (WGS) entry which is preliminary data.</text>
</comment>
<dbReference type="CDD" id="cd02440">
    <property type="entry name" value="AdoMet_MTases"/>
    <property type="match status" value="1"/>
</dbReference>
<dbReference type="STRING" id="1122169.Lsha_1420"/>
<accession>A0A0W0YVH1</accession>
<dbReference type="AlphaFoldDB" id="A0A0W0YVH1"/>
<dbReference type="Proteomes" id="UP000054600">
    <property type="component" value="Unassembled WGS sequence"/>
</dbReference>
<dbReference type="PATRIC" id="fig|1122169.6.peg.1634"/>
<sequence>MDHPEDLTAFLLPPHVDALVQAILQIVPFHKKELLKTLTLLQKEELAELDNYLVYSKEQGRSIEFMAESYKTIMSSVIMETMYFQEHKKYRYSRFAEVADSVYYNEEYMSQYMHGVLISLFFWPNHLKLYRFFCTTLPKNKTGDYLEIGPGHGYFFKAAVEQSNYQRFFGIDLSETSIQQTKNLLDITHPEQSNIHLYCSDFFAYPFQEQSFDAIVMGEVLEHVENPQDFLKKIALLAKKDAYIFVTTCLFAPIIDHIYEFHDLGEIETLFLECGLKIKESCILPYVDKTLEECLKQLLTINVGYVLEKR</sequence>
<dbReference type="InterPro" id="IPR029063">
    <property type="entry name" value="SAM-dependent_MTases_sf"/>
</dbReference>
<dbReference type="RefSeq" id="WP_018577630.1">
    <property type="nucleotide sequence ID" value="NZ_KB892404.1"/>
</dbReference>
<name>A0A0W0YVH1_9GAMM</name>
<dbReference type="EMBL" id="LNYW01000043">
    <property type="protein sequence ID" value="KTD60703.1"/>
    <property type="molecule type" value="Genomic_DNA"/>
</dbReference>
<dbReference type="SUPFAM" id="SSF53335">
    <property type="entry name" value="S-adenosyl-L-methionine-dependent methyltransferases"/>
    <property type="match status" value="1"/>
</dbReference>
<dbReference type="GO" id="GO:0032259">
    <property type="term" value="P:methylation"/>
    <property type="evidence" value="ECO:0007669"/>
    <property type="project" value="UniProtKB-KW"/>
</dbReference>
<evidence type="ECO:0000313" key="3">
    <source>
        <dbReference type="Proteomes" id="UP000054600"/>
    </source>
</evidence>
<keyword evidence="2" id="KW-0489">Methyltransferase</keyword>
<protein>
    <submittedName>
        <fullName evidence="2">3-demethylubiquinone-9 3-methyltransferase</fullName>
        <ecNumber evidence="2">2.1.1.64</ecNumber>
    </submittedName>
</protein>
<evidence type="ECO:0000313" key="2">
    <source>
        <dbReference type="EMBL" id="KTD60703.1"/>
    </source>
</evidence>
<keyword evidence="3" id="KW-1185">Reference proteome</keyword>
<gene>
    <name evidence="2" type="primary">ubiG_1</name>
    <name evidence="2" type="ORF">Lsha_1420</name>
</gene>
<dbReference type="EC" id="2.1.1.64" evidence="2"/>
<dbReference type="GO" id="GO:0061542">
    <property type="term" value="F:3-demethylubiquinol 3-O-methyltransferase activity"/>
    <property type="evidence" value="ECO:0007669"/>
    <property type="project" value="UniProtKB-EC"/>
</dbReference>
<reference evidence="2 3" key="1">
    <citation type="submission" date="2015-11" db="EMBL/GenBank/DDBJ databases">
        <title>Genomic analysis of 38 Legionella species identifies large and diverse effector repertoires.</title>
        <authorList>
            <person name="Burstein D."/>
            <person name="Amaro F."/>
            <person name="Zusman T."/>
            <person name="Lifshitz Z."/>
            <person name="Cohen O."/>
            <person name="Gilbert J.A."/>
            <person name="Pupko T."/>
            <person name="Shuman H.A."/>
            <person name="Segal G."/>
        </authorList>
    </citation>
    <scope>NUCLEOTIDE SEQUENCE [LARGE SCALE GENOMIC DNA]</scope>
    <source>
        <strain evidence="2 3">ATCC 49655</strain>
    </source>
</reference>
<dbReference type="OrthoDB" id="8564939at2"/>
<keyword evidence="2" id="KW-0808">Transferase</keyword>
<dbReference type="InterPro" id="IPR013216">
    <property type="entry name" value="Methyltransf_11"/>
</dbReference>
<keyword evidence="2" id="KW-0830">Ubiquinone</keyword>